<dbReference type="Gene3D" id="3.40.366.10">
    <property type="entry name" value="Malonyl-Coenzyme A Acyl Carrier Protein, domain 2"/>
    <property type="match status" value="1"/>
</dbReference>
<feature type="region of interest" description="N-terminal hotdog fold" evidence="6">
    <location>
        <begin position="1413"/>
        <end position="1538"/>
    </location>
</feature>
<feature type="domain" description="Carrier" evidence="8">
    <location>
        <begin position="1769"/>
        <end position="1843"/>
    </location>
</feature>
<protein>
    <recommendedName>
        <fullName evidence="13">Carrier domain-containing protein</fullName>
    </recommendedName>
</protein>
<evidence type="ECO:0000259" key="9">
    <source>
        <dbReference type="PROSITE" id="PS52004"/>
    </source>
</evidence>
<dbReference type="InterPro" id="IPR016039">
    <property type="entry name" value="Thiolase-like"/>
</dbReference>
<dbReference type="SUPFAM" id="SSF53474">
    <property type="entry name" value="alpha/beta-Hydrolases"/>
    <property type="match status" value="1"/>
</dbReference>
<evidence type="ECO:0008006" key="13">
    <source>
        <dbReference type="Google" id="ProtNLM"/>
    </source>
</evidence>
<feature type="domain" description="Carrier" evidence="8">
    <location>
        <begin position="1870"/>
        <end position="1947"/>
    </location>
</feature>
<dbReference type="InterPro" id="IPR050091">
    <property type="entry name" value="PKS_NRPS_Biosynth_Enz"/>
</dbReference>
<feature type="region of interest" description="Disordered" evidence="7">
    <location>
        <begin position="1952"/>
        <end position="1986"/>
    </location>
</feature>
<reference evidence="12" key="1">
    <citation type="journal article" date="2017" name="Genome Biol.">
        <title>Comparative genomics reveals high biological diversity and specific adaptations in the industrially and medically important fungal genus Aspergillus.</title>
        <authorList>
            <person name="de Vries R.P."/>
            <person name="Riley R."/>
            <person name="Wiebenga A."/>
            <person name="Aguilar-Osorio G."/>
            <person name="Amillis S."/>
            <person name="Uchima C.A."/>
            <person name="Anderluh G."/>
            <person name="Asadollahi M."/>
            <person name="Askin M."/>
            <person name="Barry K."/>
            <person name="Battaglia E."/>
            <person name="Bayram O."/>
            <person name="Benocci T."/>
            <person name="Braus-Stromeyer S.A."/>
            <person name="Caldana C."/>
            <person name="Canovas D."/>
            <person name="Cerqueira G.C."/>
            <person name="Chen F."/>
            <person name="Chen W."/>
            <person name="Choi C."/>
            <person name="Clum A."/>
            <person name="Dos Santos R.A."/>
            <person name="Damasio A.R."/>
            <person name="Diallinas G."/>
            <person name="Emri T."/>
            <person name="Fekete E."/>
            <person name="Flipphi M."/>
            <person name="Freyberg S."/>
            <person name="Gallo A."/>
            <person name="Gournas C."/>
            <person name="Habgood R."/>
            <person name="Hainaut M."/>
            <person name="Harispe M.L."/>
            <person name="Henrissat B."/>
            <person name="Hilden K.S."/>
            <person name="Hope R."/>
            <person name="Hossain A."/>
            <person name="Karabika E."/>
            <person name="Karaffa L."/>
            <person name="Karanyi Z."/>
            <person name="Krasevec N."/>
            <person name="Kuo A."/>
            <person name="Kusch H."/>
            <person name="LaButti K."/>
            <person name="Lagendijk E.L."/>
            <person name="Lapidus A."/>
            <person name="Levasseur A."/>
            <person name="Lindquist E."/>
            <person name="Lipzen A."/>
            <person name="Logrieco A.F."/>
            <person name="MacCabe A."/>
            <person name="Maekelae M.R."/>
            <person name="Malavazi I."/>
            <person name="Melin P."/>
            <person name="Meyer V."/>
            <person name="Mielnichuk N."/>
            <person name="Miskei M."/>
            <person name="Molnar A.P."/>
            <person name="Mule G."/>
            <person name="Ngan C.Y."/>
            <person name="Orejas M."/>
            <person name="Orosz E."/>
            <person name="Ouedraogo J.P."/>
            <person name="Overkamp K.M."/>
            <person name="Park H.-S."/>
            <person name="Perrone G."/>
            <person name="Piumi F."/>
            <person name="Punt P.J."/>
            <person name="Ram A.F."/>
            <person name="Ramon A."/>
            <person name="Rauscher S."/>
            <person name="Record E."/>
            <person name="Riano-Pachon D.M."/>
            <person name="Robert V."/>
            <person name="Roehrig J."/>
            <person name="Ruller R."/>
            <person name="Salamov A."/>
            <person name="Salih N.S."/>
            <person name="Samson R.A."/>
            <person name="Sandor E."/>
            <person name="Sanguinetti M."/>
            <person name="Schuetze T."/>
            <person name="Sepcic K."/>
            <person name="Shelest E."/>
            <person name="Sherlock G."/>
            <person name="Sophianopoulou V."/>
            <person name="Squina F.M."/>
            <person name="Sun H."/>
            <person name="Susca A."/>
            <person name="Todd R.B."/>
            <person name="Tsang A."/>
            <person name="Unkles S.E."/>
            <person name="van de Wiele N."/>
            <person name="van Rossen-Uffink D."/>
            <person name="Oliveira J.V."/>
            <person name="Vesth T.C."/>
            <person name="Visser J."/>
            <person name="Yu J.-H."/>
            <person name="Zhou M."/>
            <person name="Andersen M.R."/>
            <person name="Archer D.B."/>
            <person name="Baker S.E."/>
            <person name="Benoit I."/>
            <person name="Brakhage A.A."/>
            <person name="Braus G.H."/>
            <person name="Fischer R."/>
            <person name="Frisvad J.C."/>
            <person name="Goldman G.H."/>
            <person name="Houbraken J."/>
            <person name="Oakley B."/>
            <person name="Pocsi I."/>
            <person name="Scazzocchio C."/>
            <person name="Seiboth B."/>
            <person name="vanKuyk P.A."/>
            <person name="Wortman J."/>
            <person name="Dyer P.S."/>
            <person name="Grigoriev I.V."/>
        </authorList>
    </citation>
    <scope>NUCLEOTIDE SEQUENCE [LARGE SCALE GENOMIC DNA]</scope>
    <source>
        <strain evidence="12">CBS 134.48</strain>
    </source>
</reference>
<dbReference type="InterPro" id="IPR001031">
    <property type="entry name" value="Thioesterase"/>
</dbReference>
<dbReference type="Pfam" id="PF02801">
    <property type="entry name" value="Ketoacyl-synt_C"/>
    <property type="match status" value="1"/>
</dbReference>
<dbReference type="InterPro" id="IPR001227">
    <property type="entry name" value="Ac_transferase_dom_sf"/>
</dbReference>
<dbReference type="Gene3D" id="1.10.1200.10">
    <property type="entry name" value="ACP-like"/>
    <property type="match status" value="2"/>
</dbReference>
<feature type="compositionally biased region" description="Basic and acidic residues" evidence="7">
    <location>
        <begin position="1388"/>
        <end position="1397"/>
    </location>
</feature>
<dbReference type="PROSITE" id="PS52004">
    <property type="entry name" value="KS3_2"/>
    <property type="match status" value="1"/>
</dbReference>
<name>A0A1L9NET1_ASPTC</name>
<dbReference type="InterPro" id="IPR014043">
    <property type="entry name" value="Acyl_transferase_dom"/>
</dbReference>
<dbReference type="SMART" id="SM00822">
    <property type="entry name" value="PKS_KR"/>
    <property type="match status" value="1"/>
</dbReference>
<feature type="compositionally biased region" description="Polar residues" evidence="7">
    <location>
        <begin position="1954"/>
        <end position="1967"/>
    </location>
</feature>
<dbReference type="PROSITE" id="PS00012">
    <property type="entry name" value="PHOSPHOPANTETHEINE"/>
    <property type="match status" value="1"/>
</dbReference>
<dbReference type="GO" id="GO:0044550">
    <property type="term" value="P:secondary metabolite biosynthetic process"/>
    <property type="evidence" value="ECO:0007669"/>
    <property type="project" value="TreeGrafter"/>
</dbReference>
<dbReference type="InterPro" id="IPR029058">
    <property type="entry name" value="AB_hydrolase_fold"/>
</dbReference>
<dbReference type="InterPro" id="IPR049900">
    <property type="entry name" value="PKS_mFAS_DH"/>
</dbReference>
<keyword evidence="1" id="KW-0596">Phosphopantetheine</keyword>
<dbReference type="Gene3D" id="3.30.70.3290">
    <property type="match status" value="1"/>
</dbReference>
<dbReference type="SUPFAM" id="SSF51735">
    <property type="entry name" value="NAD(P)-binding Rossmann-fold domains"/>
    <property type="match status" value="2"/>
</dbReference>
<keyword evidence="2" id="KW-0597">Phosphoprotein</keyword>
<dbReference type="InterPro" id="IPR009081">
    <property type="entry name" value="PP-bd_ACP"/>
</dbReference>
<dbReference type="STRING" id="767770.A0A1L9NET1"/>
<dbReference type="SUPFAM" id="SSF53335">
    <property type="entry name" value="S-adenosyl-L-methionine-dependent methyltransferases"/>
    <property type="match status" value="1"/>
</dbReference>
<evidence type="ECO:0000256" key="7">
    <source>
        <dbReference type="SAM" id="MobiDB-lite"/>
    </source>
</evidence>
<dbReference type="InterPro" id="IPR029063">
    <property type="entry name" value="SAM-dependent_MTases_sf"/>
</dbReference>
<dbReference type="SMART" id="SM00825">
    <property type="entry name" value="PKS_KS"/>
    <property type="match status" value="1"/>
</dbReference>
<evidence type="ECO:0000256" key="3">
    <source>
        <dbReference type="ARBA" id="ARBA00022679"/>
    </source>
</evidence>
<keyword evidence="4" id="KW-0511">Multifunctional enzyme</keyword>
<dbReference type="VEuPathDB" id="FungiDB:ASPTUDRAFT_36187"/>
<dbReference type="GO" id="GO:0006633">
    <property type="term" value="P:fatty acid biosynthetic process"/>
    <property type="evidence" value="ECO:0007669"/>
    <property type="project" value="InterPro"/>
</dbReference>
<feature type="compositionally biased region" description="Polar residues" evidence="7">
    <location>
        <begin position="1745"/>
        <end position="1764"/>
    </location>
</feature>
<dbReference type="CDD" id="cd02440">
    <property type="entry name" value="AdoMet_MTases"/>
    <property type="match status" value="1"/>
</dbReference>
<dbReference type="SUPFAM" id="SSF52151">
    <property type="entry name" value="FabD/lysophospholipase-like"/>
    <property type="match status" value="1"/>
</dbReference>
<dbReference type="GO" id="GO:0004312">
    <property type="term" value="F:fatty acid synthase activity"/>
    <property type="evidence" value="ECO:0007669"/>
    <property type="project" value="TreeGrafter"/>
</dbReference>
<sequence>MANNELNHRLTWSPAALSEEPLSIENVVFVVTDKESENLSAYQMQLANEGITTVVTDDAMKINPLITPGTIVVYIPPTAKSKEEIYAAATQACTSLINVAQQLYHRSISAKSKTVKLFSIVPKDWGIGDLVYAPLHGLSRVLKTEIPENYGGLFEDDRGLFPFSAVKYAQGFDVVRICEGEAQVAYLQPFTDELSDKKGLQLHANSSYLITGGTGGIGLATAAWLAQRGARNIVLVSRRGLPPSSDSKAVEANSADLISRIAKLKAVGVSVHVLAVDISKPNADVTLSQTINDLDIPPIKGVIHAAGTAGYHTLARCTPTDIADNLAPKVIGSLNLDALFPPGTLDFFVFTSSVGQLVGFPGQLAYAPSNAFLDALAAHRRRQGDNSMAILWAGWQGTGVWDQSKSAMRRLNKASISRGVADISPDEAFAAWDHIASLKTDHAVVVRVLELDADEPVRHPMLKYVTPRKQAYQPTTMDYKDLPEHAIAVIGMACRTAAGNTENDLWQAILEGKSIVREVDEKRFPGVVRDGKMWGSFMSDIDSFDHQFFQRSKREAAASDPHQRVLLETAYHALESAGYFGLGQQQGETHDPDSHTTGCFIGMSAPDHILHLASNPHSPYTGLGMMRSFVAGRLSHYFGWTGPSHTIDTACSSAMVAIHQACRAIQVGECTQAVAGGVHLLLNMESSDALRASGFTNETGTCKAFDSRADGYCRGEGVGVVILKHLARALQDGDNIQGVLLATGNNQNINNTSITNPVLASQVALYKDVLGRAGVKPADVSYVEAHGTGTRAGDPVEIQGIREVFGGKDRPSILNIGAVKANVSHAEGASGVVSLIKVLLMMKHGKIPGQAELHALNPNIPALEPDRMAIPTSPREWRDSMRLAVVNNYGASGNNASAVVAPPPLQQYSASPTLPSASTWPVFISAASRASLLAYCNTLSRKIIEESPAPELFPHLSFALATRQNRQLRHLFCISATSLSDIHSQLSDPEKHIVLSPQLKPVVLLFSGQNGDTVPSVGPLYESSLLFRTHLHRCEDVMQSLRLPSLFPVILQGIQGGADLILRHISMFAIQYSCGMSWIDSGVRPKALCGHSFGEWAALAVSGAITLEAGIKIVSGKLKLTRLFIPRPQLQEAIIQEFWDDDPGSMVAIEADLVGSNTTPERHLEPFYKIHPDIKLDIACYNGPNNYVIASPTKYIDHLESYLVEKKASGEKIRFKVLRGMYAYHSSMADTIVDQCAKLSASIEFQEPKFPFESCHETAWPGPGPNVVARNTRQPVYFGQAMTRIVDRLGACTFLEAGVNGPIVAMARSALPQAPAQGNHTFLGINGRDLVRSLADATVTLWKTGQTNVQYWLFHQCQRTSYRPVALPPYQFEKHRHWLDYHGLSGDRDKKTGENGPEHPAVCPHCQRDTADRPFIKQDKSHTQKAGESVFTIDMHSRRYQDLVKGHVVVGTAICPASVYLELAAHSVALLLNNKITSSIVVDDIHFKAPLSLDTQRSVKLTLTNKQQYRWGFEFTSTRNERSILHAIGSISLRDKSSGKAEEEQEKKDKRTRMINLLDNDPDTDALRGAMVYRVFGNMVKHAAAYRGLRHLVGKGTEGAADISISVNELNTVARTPNDNVVDALVMNNFLEVPGAYINCLNVFGDEDDSKAYICTSLGSVGPLNQLPDCRFYRVFAQIIRQSSNEAILDVLAFDAQTMELVLSAKDIKFSGISTSTLTKLLAGADPSSTVKGHIGPSQVAETPGSGQPTESNPVTSSKMSNGIKTGSPDVLKIVQGTLSRTLDVPVAEVTKGASLEELGVDSLISSEILASIHYALQIDISVDDFAAATDVASLCELIFARVGSDATNKGGQADEVLLGPEHVSEIAKDENFDWQKTAIEILGQSLDVPVTRIQMDSQLEELGADSLIAAEIASNINDALNLTISSTDFASLTDVRSLCDLIAHVSGRMPTQAAVSSPSGNTNSAMSDGVTPNGHPTTQDEDINQTPTNDNAELIHAVFQKVRRGFDSHAKEVKLAGFWDNAYPRQLSVVAAYILEAFEKLECPFKTFSQGETLPPLHGTLPKYQREVSRLCEILEEAGLVERHGDTFVRGPVPHVKDKSAKELSNDRLTNYPQYTSTHDLLDLLGPQLAECLTGKANAASILCDSDKGRKLLESFYANDPGLLAANRVFSDLFSTIMKARTSEEPFRVLEVGAGFGSSTRHLLPQLQASGLPFTYTLSDSFEALLERSKATLQDIEGLEFRQYDIEEEPPVDLLGRYDIVLSNSYLHTTRNLQNSLANVRKLVRPNDGCVALVEPTQKVAWYDLVWGLLDGWWLFSDNRTHALQSPWAWRSALQNAGFTHVDWSESSSRESRTVRVICGMTAEPERRCPAEATSMLLHRGTSASGKRNLFLAPDGFGSGAVFGGLGPLLGSVRNVSVYALNSPFMHSKPDPDEPLAIEELAAIYASEIKRQQPEGPYLLGGYSVGGVLAFEVARQFLEDGNHVEKLFLIDTACPTFVRYFPDALVKFLDSIEQVRVGNGSEFRPNRRGRLVANDHFFLARQQMRAYQVRRLPGRKMPQVVLISAKEGADKQEGVPRPAFLPEDEKAVDWFLNDRTNDGCFGWNEVLDNVKVVRADGNHFSMMLPSMISGWGAELARMLDE</sequence>
<feature type="region of interest" description="Disordered" evidence="7">
    <location>
        <begin position="1388"/>
        <end position="1407"/>
    </location>
</feature>
<evidence type="ECO:0000256" key="5">
    <source>
        <dbReference type="ARBA" id="ARBA00023315"/>
    </source>
</evidence>
<evidence type="ECO:0000259" key="8">
    <source>
        <dbReference type="PROSITE" id="PS50075"/>
    </source>
</evidence>
<dbReference type="InterPro" id="IPR014031">
    <property type="entry name" value="Ketoacyl_synth_C"/>
</dbReference>
<accession>A0A1L9NET1</accession>
<dbReference type="InterPro" id="IPR036736">
    <property type="entry name" value="ACP-like_sf"/>
</dbReference>
<feature type="region of interest" description="C-terminal hotdog fold" evidence="6">
    <location>
        <begin position="1564"/>
        <end position="1719"/>
    </location>
</feature>
<dbReference type="SMART" id="SM00823">
    <property type="entry name" value="PKS_PP"/>
    <property type="match status" value="2"/>
</dbReference>
<feature type="region of interest" description="Disordered" evidence="7">
    <location>
        <begin position="1729"/>
        <end position="1764"/>
    </location>
</feature>
<feature type="domain" description="PKS/mFAS DH" evidence="10">
    <location>
        <begin position="1413"/>
        <end position="1719"/>
    </location>
</feature>
<dbReference type="InterPro" id="IPR036291">
    <property type="entry name" value="NAD(P)-bd_dom_sf"/>
</dbReference>
<dbReference type="PANTHER" id="PTHR43775:SF21">
    <property type="entry name" value="NON-REDUCING POLYKETIDE SYNTHASE AUSA-RELATED"/>
    <property type="match status" value="1"/>
</dbReference>
<dbReference type="Gene3D" id="3.40.47.10">
    <property type="match status" value="1"/>
</dbReference>
<dbReference type="InterPro" id="IPR049552">
    <property type="entry name" value="PKS_DH_N"/>
</dbReference>
<dbReference type="Pfam" id="PF08659">
    <property type="entry name" value="KR"/>
    <property type="match status" value="1"/>
</dbReference>
<dbReference type="Gene3D" id="3.40.50.150">
    <property type="entry name" value="Vaccinia Virus protein VP39"/>
    <property type="match status" value="1"/>
</dbReference>
<dbReference type="PROSITE" id="PS50075">
    <property type="entry name" value="CARRIER"/>
    <property type="match status" value="2"/>
</dbReference>
<dbReference type="InterPro" id="IPR041068">
    <property type="entry name" value="HTH_51"/>
</dbReference>
<dbReference type="Pfam" id="PF18558">
    <property type="entry name" value="HTH_51"/>
    <property type="match status" value="1"/>
</dbReference>
<dbReference type="EMBL" id="KV878181">
    <property type="protein sequence ID" value="OJI87755.1"/>
    <property type="molecule type" value="Genomic_DNA"/>
</dbReference>
<dbReference type="Pfam" id="PF21089">
    <property type="entry name" value="PKS_DH_N"/>
    <property type="match status" value="1"/>
</dbReference>
<dbReference type="InterPro" id="IPR020841">
    <property type="entry name" value="PKS_Beta-ketoAc_synthase_dom"/>
</dbReference>
<evidence type="ECO:0000256" key="1">
    <source>
        <dbReference type="ARBA" id="ARBA00022450"/>
    </source>
</evidence>
<dbReference type="PANTHER" id="PTHR43775">
    <property type="entry name" value="FATTY ACID SYNTHASE"/>
    <property type="match status" value="1"/>
</dbReference>
<organism evidence="11 12">
    <name type="scientific">Aspergillus tubingensis (strain CBS 134.48)</name>
    <dbReference type="NCBI Taxonomy" id="767770"/>
    <lineage>
        <taxon>Eukaryota</taxon>
        <taxon>Fungi</taxon>
        <taxon>Dikarya</taxon>
        <taxon>Ascomycota</taxon>
        <taxon>Pezizomycotina</taxon>
        <taxon>Eurotiomycetes</taxon>
        <taxon>Eurotiomycetidae</taxon>
        <taxon>Eurotiales</taxon>
        <taxon>Aspergillaceae</taxon>
        <taxon>Aspergillus</taxon>
        <taxon>Aspergillus subgen. Circumdati</taxon>
    </lineage>
</organism>
<evidence type="ECO:0000313" key="11">
    <source>
        <dbReference type="EMBL" id="OJI87755.1"/>
    </source>
</evidence>
<dbReference type="InterPro" id="IPR020806">
    <property type="entry name" value="PKS_PP-bd"/>
</dbReference>
<dbReference type="CDD" id="cd00833">
    <property type="entry name" value="PKS"/>
    <property type="match status" value="1"/>
</dbReference>
<feature type="domain" description="Ketosynthase family 3 (KS3)" evidence="9">
    <location>
        <begin position="484"/>
        <end position="902"/>
    </location>
</feature>
<dbReference type="Pfam" id="PF08242">
    <property type="entry name" value="Methyltransf_12"/>
    <property type="match status" value="1"/>
</dbReference>
<dbReference type="Pfam" id="PF00698">
    <property type="entry name" value="Acyl_transf_1"/>
    <property type="match status" value="1"/>
</dbReference>
<dbReference type="SUPFAM" id="SSF53901">
    <property type="entry name" value="Thiolase-like"/>
    <property type="match status" value="1"/>
</dbReference>
<gene>
    <name evidence="11" type="ORF">ASPTUDRAFT_36187</name>
</gene>
<dbReference type="Pfam" id="PF00975">
    <property type="entry name" value="Thioesterase"/>
    <property type="match status" value="1"/>
</dbReference>
<dbReference type="InterPro" id="IPR016035">
    <property type="entry name" value="Acyl_Trfase/lysoPLipase"/>
</dbReference>
<evidence type="ECO:0000256" key="6">
    <source>
        <dbReference type="PROSITE-ProRule" id="PRU01363"/>
    </source>
</evidence>
<proteinExistence type="predicted"/>
<dbReference type="OMA" id="CASDYND"/>
<dbReference type="InterPro" id="IPR014030">
    <property type="entry name" value="Ketoacyl_synth_N"/>
</dbReference>
<dbReference type="PROSITE" id="PS00606">
    <property type="entry name" value="KS3_1"/>
    <property type="match status" value="1"/>
</dbReference>
<evidence type="ECO:0000313" key="12">
    <source>
        <dbReference type="Proteomes" id="UP000184304"/>
    </source>
</evidence>
<keyword evidence="12" id="KW-1185">Reference proteome</keyword>
<evidence type="ECO:0000259" key="10">
    <source>
        <dbReference type="PROSITE" id="PS52019"/>
    </source>
</evidence>
<dbReference type="InterPro" id="IPR057326">
    <property type="entry name" value="KR_dom"/>
</dbReference>
<keyword evidence="3" id="KW-0808">Transferase</keyword>
<dbReference type="Gene3D" id="3.40.50.1820">
    <property type="entry name" value="alpha/beta hydrolase"/>
    <property type="match status" value="1"/>
</dbReference>
<dbReference type="CDD" id="cd05274">
    <property type="entry name" value="KR_FAS_SDR_x"/>
    <property type="match status" value="1"/>
</dbReference>
<dbReference type="SUPFAM" id="SSF47336">
    <property type="entry name" value="ACP-like"/>
    <property type="match status" value="2"/>
</dbReference>
<comment type="caution">
    <text evidence="6">Lacks conserved residue(s) required for the propagation of feature annotation.</text>
</comment>
<dbReference type="InterPro" id="IPR042104">
    <property type="entry name" value="PKS_dehydratase_sf"/>
</dbReference>
<dbReference type="GO" id="GO:0031177">
    <property type="term" value="F:phosphopantetheine binding"/>
    <property type="evidence" value="ECO:0007669"/>
    <property type="project" value="InterPro"/>
</dbReference>
<dbReference type="Pfam" id="PF00109">
    <property type="entry name" value="ketoacyl-synt"/>
    <property type="match status" value="1"/>
</dbReference>
<dbReference type="InterPro" id="IPR006162">
    <property type="entry name" value="Ppantetheine_attach_site"/>
</dbReference>
<dbReference type="OrthoDB" id="429813at2759"/>
<dbReference type="InterPro" id="IPR018201">
    <property type="entry name" value="Ketoacyl_synth_AS"/>
</dbReference>
<dbReference type="InterPro" id="IPR013968">
    <property type="entry name" value="PKS_KR"/>
</dbReference>
<dbReference type="Gene3D" id="3.40.50.720">
    <property type="entry name" value="NAD(P)-binding Rossmann-like Domain"/>
    <property type="match status" value="1"/>
</dbReference>
<dbReference type="InterPro" id="IPR013217">
    <property type="entry name" value="Methyltransf_12"/>
</dbReference>
<dbReference type="PROSITE" id="PS52019">
    <property type="entry name" value="PKS_MFAS_DH"/>
    <property type="match status" value="1"/>
</dbReference>
<keyword evidence="5" id="KW-0012">Acyltransferase</keyword>
<dbReference type="Pfam" id="PF00550">
    <property type="entry name" value="PP-binding"/>
    <property type="match status" value="2"/>
</dbReference>
<evidence type="ECO:0000256" key="2">
    <source>
        <dbReference type="ARBA" id="ARBA00022553"/>
    </source>
</evidence>
<dbReference type="Gene3D" id="3.10.129.110">
    <property type="entry name" value="Polyketide synthase dehydratase"/>
    <property type="match status" value="1"/>
</dbReference>
<dbReference type="GO" id="GO:0004315">
    <property type="term" value="F:3-oxoacyl-[acyl-carrier-protein] synthase activity"/>
    <property type="evidence" value="ECO:0007669"/>
    <property type="project" value="InterPro"/>
</dbReference>
<dbReference type="Proteomes" id="UP000184304">
    <property type="component" value="Unassembled WGS sequence"/>
</dbReference>
<dbReference type="SMART" id="SM00827">
    <property type="entry name" value="PKS_AT"/>
    <property type="match status" value="1"/>
</dbReference>
<evidence type="ECO:0000256" key="4">
    <source>
        <dbReference type="ARBA" id="ARBA00023268"/>
    </source>
</evidence>